<feature type="region of interest" description="Disordered" evidence="1">
    <location>
        <begin position="219"/>
        <end position="244"/>
    </location>
</feature>
<dbReference type="AlphaFoldDB" id="A0A1I4USG2"/>
<dbReference type="STRING" id="582667.SAMN05192568_10767"/>
<gene>
    <name evidence="3" type="ORF">SAMN05192568_10767</name>
</gene>
<dbReference type="Gene3D" id="3.30.70.1790">
    <property type="entry name" value="RepB DNA-primase, N-terminal domain"/>
    <property type="match status" value="1"/>
</dbReference>
<protein>
    <submittedName>
        <fullName evidence="3">RepB DNA-primase</fullName>
    </submittedName>
</protein>
<sequence length="1213" mass="130164">MNAQAPLVADRAVVRTFVERLNAHAAVATAGMRDPGMLQLVVIHPAGGSGSTLIFQFAIGEVDYMVDEAVRQSNGGHNIYVEARTVRRRARGEKGRGSLADTIAAFGLVADDDADKGKGSRIDAVPSLVIESSPGNTHRWFLLAQAIPADRAARIGLGIKAKTGGDSDTGVVTQPFRVPGTVNYPGKAKVARGRVATATGILSLDGPIWTADELEGAFPAPKPKAKARPNASFEGETGSTGRTSAEAEALVAEIDVPKRWAQLFAAAKAAYADGLSPGDFEALVRRHPEGCGSKFLTPRDRLHRVVGQTWGYIQAKVDGAAREQAEPTYPDRRASLAEAEAQARDVVADFFGRHVPAWRAEFKAWERAHVLWEDKHNVWEEESRRVPNEAGNEPIEPGKPAPVALAARIEPGIGKTALALAGAAEAAEAGLVTIYAAPNHPLLTELAARAAALGVEARIYRGYDAEDPDAPGLKMCLDPQAAQDARDAGATVATAVCKRKIDGLEYRCAFIDRCGMERQRSATAALWLVPHSLLGHQKPSFIPDPDAIVIDEGVVLGALPDKPARMTLDAIERASVELPGLFKAFTNFANDLTSARGNLLRAVRAHPEEGPLQRELLERHGVTRALAASAYKMEWDRKREPNILPGMEPKARKASVAAVGQHNTEIKLLAGLWAELRDFLAGSAEASGRLSLRYDSEVEARVLERRSLDAVVSSWSAPVLAIDATLPKASLLEPVIGQRVEIRADITARWSDHVTARQILGSPTTANKLGIVEGQQPPEPKRIVHYLLRLIRLRAALAWPGVVAVIAPKRLIEILKGIGLPPNVETGHYGGIAGIDRWRTAAGLITIGRLQPGPPVAEAMAGVVSGRVPQTIPSDPGTGRRWYPKVEAGVRLADGSGIRVETEQHPDPVAEALRAQVTEAQLVQAVGRIRPLRRTAEAPAFVDVITDVPLPISVDQAVAWKDALPGAWADMAPAGVILESETDIMAAFPDLAPTRQAARENTVATLVAASIRDTLIGFGTTVATVFAYKRQGRVEPASGYLLPNRPVDLWAWLTANVGALEWLTVDGVPVPPPGEGVALDSPADMAAAWPTRWATAAAARDWRARNGRMVLPGASVRFRYQRAGRNQKWRTGAYDPTVVPDIRGWLNKHVGDLAGFSHFETAAQASAAPPFRPGVQRPTPRYPASHAPRPRPGFMPRGPHFRAPLSPVALAHF</sequence>
<accession>A0A1I4USG2</accession>
<dbReference type="Pfam" id="PF16793">
    <property type="entry name" value="RepB_primase"/>
    <property type="match status" value="1"/>
</dbReference>
<dbReference type="RefSeq" id="WP_092047109.1">
    <property type="nucleotide sequence ID" value="NZ_FOTK01000076.1"/>
</dbReference>
<reference evidence="4" key="1">
    <citation type="submission" date="2016-10" db="EMBL/GenBank/DDBJ databases">
        <authorList>
            <person name="Varghese N."/>
            <person name="Submissions S."/>
        </authorList>
    </citation>
    <scope>NUCLEOTIDE SEQUENCE [LARGE SCALE GENOMIC DNA]</scope>
    <source>
        <strain evidence="4">BL36</strain>
    </source>
</reference>
<dbReference type="InterPro" id="IPR039459">
    <property type="entry name" value="RepB-like_DNA_primase_dom"/>
</dbReference>
<feature type="domain" description="RepB-like DNA primase" evidence="2">
    <location>
        <begin position="73"/>
        <end position="192"/>
    </location>
</feature>
<keyword evidence="4" id="KW-1185">Reference proteome</keyword>
<name>A0A1I4USG2_9HYPH</name>
<evidence type="ECO:0000259" key="2">
    <source>
        <dbReference type="Pfam" id="PF16793"/>
    </source>
</evidence>
<evidence type="ECO:0000313" key="4">
    <source>
        <dbReference type="Proteomes" id="UP000199048"/>
    </source>
</evidence>
<dbReference type="Proteomes" id="UP000199048">
    <property type="component" value="Unassembled WGS sequence"/>
</dbReference>
<feature type="region of interest" description="Disordered" evidence="1">
    <location>
        <begin position="1167"/>
        <end position="1191"/>
    </location>
</feature>
<organism evidence="3 4">
    <name type="scientific">Methylobacterium pseudosasicola</name>
    <dbReference type="NCBI Taxonomy" id="582667"/>
    <lineage>
        <taxon>Bacteria</taxon>
        <taxon>Pseudomonadati</taxon>
        <taxon>Pseudomonadota</taxon>
        <taxon>Alphaproteobacteria</taxon>
        <taxon>Hyphomicrobiales</taxon>
        <taxon>Methylobacteriaceae</taxon>
        <taxon>Methylobacterium</taxon>
    </lineage>
</organism>
<dbReference type="OrthoDB" id="5453446at2"/>
<dbReference type="EMBL" id="FOTK01000076">
    <property type="protein sequence ID" value="SFM91927.1"/>
    <property type="molecule type" value="Genomic_DNA"/>
</dbReference>
<evidence type="ECO:0000313" key="3">
    <source>
        <dbReference type="EMBL" id="SFM91927.1"/>
    </source>
</evidence>
<evidence type="ECO:0000256" key="1">
    <source>
        <dbReference type="SAM" id="MobiDB-lite"/>
    </source>
</evidence>
<proteinExistence type="predicted"/>